<feature type="active site" description="Proton acceptor; via imino nitrogen" evidence="3">
    <location>
        <position position="2"/>
    </location>
</feature>
<dbReference type="Pfam" id="PF01361">
    <property type="entry name" value="Tautomerase"/>
    <property type="match status" value="1"/>
</dbReference>
<name>A0A520X935_9DELT</name>
<reference evidence="6 7" key="1">
    <citation type="submission" date="2019-01" db="EMBL/GenBank/DDBJ databases">
        <title>Insights into ecological role of a new deltaproteobacterial order Candidatus Sinidesulfobacterales (Sva0485) by metagenomics and metatranscriptomics.</title>
        <authorList>
            <person name="Tan S."/>
            <person name="Liu J."/>
            <person name="Fang Y."/>
            <person name="Hedlund B."/>
            <person name="Lian Z.-H."/>
            <person name="Huang L.-Y."/>
            <person name="Li J.-T."/>
            <person name="Huang L.-N."/>
            <person name="Li W.-J."/>
            <person name="Jiang H.-C."/>
            <person name="Dong H.-L."/>
            <person name="Shu W.-S."/>
        </authorList>
    </citation>
    <scope>NUCLEOTIDE SEQUENCE [LARGE SCALE GENOMIC DNA]</scope>
    <source>
        <strain evidence="6">AP4</strain>
    </source>
</reference>
<dbReference type="Gene3D" id="3.30.429.10">
    <property type="entry name" value="Macrophage Migration Inhibitory Factor"/>
    <property type="match status" value="1"/>
</dbReference>
<dbReference type="PANTHER" id="PTHR35530">
    <property type="entry name" value="TAUTOMERASE-RELATED"/>
    <property type="match status" value="1"/>
</dbReference>
<dbReference type="InterPro" id="IPR014347">
    <property type="entry name" value="Tautomerase/MIF_sf"/>
</dbReference>
<accession>A0A520X935</accession>
<organism evidence="6 7">
    <name type="scientific">Candidatus Acidulodesulfobacterium acidiphilum</name>
    <dbReference type="NCBI Taxonomy" id="2597224"/>
    <lineage>
        <taxon>Bacteria</taxon>
        <taxon>Deltaproteobacteria</taxon>
        <taxon>Candidatus Acidulodesulfobacterales</taxon>
        <taxon>Candidatus Acidulodesulfobacterium</taxon>
    </lineage>
</organism>
<comment type="caution">
    <text evidence="6">The sequence shown here is derived from an EMBL/GenBank/DDBJ whole genome shotgun (WGS) entry which is preliminary data.</text>
</comment>
<dbReference type="EMBL" id="SHMQ01000032">
    <property type="protein sequence ID" value="RZV37683.1"/>
    <property type="molecule type" value="Genomic_DNA"/>
</dbReference>
<dbReference type="InterPro" id="IPR018191">
    <property type="entry name" value="4-OT"/>
</dbReference>
<dbReference type="Proteomes" id="UP000322454">
    <property type="component" value="Unassembled WGS sequence"/>
</dbReference>
<evidence type="ECO:0000313" key="6">
    <source>
        <dbReference type="EMBL" id="RZV37683.1"/>
    </source>
</evidence>
<dbReference type="AlphaFoldDB" id="A0A520X935"/>
<dbReference type="PANTHER" id="PTHR35530:SF2">
    <property type="entry name" value="BSL4019 PROTEIN"/>
    <property type="match status" value="1"/>
</dbReference>
<protein>
    <recommendedName>
        <fullName evidence="4">Tautomerase</fullName>
        <ecNumber evidence="4">5.3.2.-</ecNumber>
    </recommendedName>
</protein>
<evidence type="ECO:0000256" key="3">
    <source>
        <dbReference type="PIRSR" id="PIRSR618191-1"/>
    </source>
</evidence>
<dbReference type="EC" id="5.3.2.-" evidence="4"/>
<dbReference type="NCBIfam" id="TIGR00013">
    <property type="entry name" value="taut"/>
    <property type="match status" value="1"/>
</dbReference>
<proteinExistence type="inferred from homology"/>
<dbReference type="GO" id="GO:0016853">
    <property type="term" value="F:isomerase activity"/>
    <property type="evidence" value="ECO:0007669"/>
    <property type="project" value="UniProtKB-UniRule"/>
</dbReference>
<gene>
    <name evidence="6" type="ORF">EVJ48_08410</name>
</gene>
<keyword evidence="2 4" id="KW-0413">Isomerase</keyword>
<sequence length="72" mass="8198">MPFVSVKMLEGRTKEQKKKLIKSITKSVSESLSIDESNVWVVVEEFPSDEWGLGGELACDKIKARKEKEENK</sequence>
<evidence type="ECO:0000256" key="1">
    <source>
        <dbReference type="ARBA" id="ARBA00006723"/>
    </source>
</evidence>
<comment type="similarity">
    <text evidence="1 4">Belongs to the 4-oxalocrotonate tautomerase family.</text>
</comment>
<evidence type="ECO:0000259" key="5">
    <source>
        <dbReference type="Pfam" id="PF01361"/>
    </source>
</evidence>
<dbReference type="SUPFAM" id="SSF55331">
    <property type="entry name" value="Tautomerase/MIF"/>
    <property type="match status" value="1"/>
</dbReference>
<evidence type="ECO:0000313" key="7">
    <source>
        <dbReference type="Proteomes" id="UP000322454"/>
    </source>
</evidence>
<dbReference type="NCBIfam" id="NF002571">
    <property type="entry name" value="PRK02220.1"/>
    <property type="match status" value="1"/>
</dbReference>
<evidence type="ECO:0000256" key="2">
    <source>
        <dbReference type="ARBA" id="ARBA00023235"/>
    </source>
</evidence>
<evidence type="ECO:0000256" key="4">
    <source>
        <dbReference type="RuleBase" id="RU362032"/>
    </source>
</evidence>
<feature type="domain" description="4-oxalocrotonate tautomerase-like" evidence="5">
    <location>
        <begin position="2"/>
        <end position="57"/>
    </location>
</feature>
<dbReference type="InterPro" id="IPR004370">
    <property type="entry name" value="4-OT-like_dom"/>
</dbReference>